<comment type="caution">
    <text evidence="1">The sequence shown here is derived from an EMBL/GenBank/DDBJ whole genome shotgun (WGS) entry which is preliminary data.</text>
</comment>
<protein>
    <submittedName>
        <fullName evidence="1">Uncharacterized protein</fullName>
    </submittedName>
</protein>
<dbReference type="SUPFAM" id="SSF54897">
    <property type="entry name" value="Protease propeptides/inhibitors"/>
    <property type="match status" value="1"/>
</dbReference>
<feature type="non-terminal residue" evidence="1">
    <location>
        <position position="1"/>
    </location>
</feature>
<evidence type="ECO:0000313" key="2">
    <source>
        <dbReference type="Proteomes" id="UP001476798"/>
    </source>
</evidence>
<dbReference type="EMBL" id="JAHRIO010011348">
    <property type="protein sequence ID" value="MEQ2162166.1"/>
    <property type="molecule type" value="Genomic_DNA"/>
</dbReference>
<organism evidence="1 2">
    <name type="scientific">Goodea atripinnis</name>
    <dbReference type="NCBI Taxonomy" id="208336"/>
    <lineage>
        <taxon>Eukaryota</taxon>
        <taxon>Metazoa</taxon>
        <taxon>Chordata</taxon>
        <taxon>Craniata</taxon>
        <taxon>Vertebrata</taxon>
        <taxon>Euteleostomi</taxon>
        <taxon>Actinopterygii</taxon>
        <taxon>Neopterygii</taxon>
        <taxon>Teleostei</taxon>
        <taxon>Neoteleostei</taxon>
        <taxon>Acanthomorphata</taxon>
        <taxon>Ovalentaria</taxon>
        <taxon>Atherinomorphae</taxon>
        <taxon>Cyprinodontiformes</taxon>
        <taxon>Goodeidae</taxon>
        <taxon>Goodea</taxon>
    </lineage>
</organism>
<gene>
    <name evidence="1" type="ORF">GOODEAATRI_017016</name>
</gene>
<dbReference type="InterPro" id="IPR037045">
    <property type="entry name" value="S8pro/Inhibitor_I9_sf"/>
</dbReference>
<dbReference type="Proteomes" id="UP001476798">
    <property type="component" value="Unassembled WGS sequence"/>
</dbReference>
<accession>A0ABV0MSS2</accession>
<evidence type="ECO:0000313" key="1">
    <source>
        <dbReference type="EMBL" id="MEQ2162166.1"/>
    </source>
</evidence>
<dbReference type="Gene3D" id="3.30.70.80">
    <property type="entry name" value="Peptidase S8 propeptide/proteinase inhibitor I9"/>
    <property type="match status" value="1"/>
</dbReference>
<proteinExistence type="predicted"/>
<sequence length="78" mass="8976">AAWRMSGQYLVILHQGTHESQIQRTVRRLRAKAARRGYLLEILQTYSGVLQGFLVKMSIDVLRLVNPSPDSNNLKQRK</sequence>
<name>A0ABV0MSS2_9TELE</name>
<keyword evidence="2" id="KW-1185">Reference proteome</keyword>
<reference evidence="1 2" key="1">
    <citation type="submission" date="2021-06" db="EMBL/GenBank/DDBJ databases">
        <authorList>
            <person name="Palmer J.M."/>
        </authorList>
    </citation>
    <scope>NUCLEOTIDE SEQUENCE [LARGE SCALE GENOMIC DNA]</scope>
    <source>
        <strain evidence="1 2">GA_2019</strain>
        <tissue evidence="1">Muscle</tissue>
    </source>
</reference>